<dbReference type="Pfam" id="PF00440">
    <property type="entry name" value="TetR_N"/>
    <property type="match status" value="1"/>
</dbReference>
<dbReference type="GO" id="GO:0000976">
    <property type="term" value="F:transcription cis-regulatory region binding"/>
    <property type="evidence" value="ECO:0007669"/>
    <property type="project" value="TreeGrafter"/>
</dbReference>
<dbReference type="InterPro" id="IPR001647">
    <property type="entry name" value="HTH_TetR"/>
</dbReference>
<dbReference type="PANTHER" id="PTHR30055">
    <property type="entry name" value="HTH-TYPE TRANSCRIPTIONAL REGULATOR RUTR"/>
    <property type="match status" value="1"/>
</dbReference>
<dbReference type="EMBL" id="QUBR01000001">
    <property type="protein sequence ID" value="REK73700.1"/>
    <property type="molecule type" value="Genomic_DNA"/>
</dbReference>
<dbReference type="InterPro" id="IPR036271">
    <property type="entry name" value="Tet_transcr_reg_TetR-rel_C_sf"/>
</dbReference>
<proteinExistence type="predicted"/>
<keyword evidence="3 5" id="KW-0238">DNA-binding</keyword>
<evidence type="ECO:0000256" key="3">
    <source>
        <dbReference type="ARBA" id="ARBA00023125"/>
    </source>
</evidence>
<dbReference type="OrthoDB" id="7186128at2"/>
<dbReference type="AlphaFoldDB" id="A0A371PE63"/>
<dbReference type="InterPro" id="IPR050109">
    <property type="entry name" value="HTH-type_TetR-like_transc_reg"/>
</dbReference>
<evidence type="ECO:0000256" key="2">
    <source>
        <dbReference type="ARBA" id="ARBA00023015"/>
    </source>
</evidence>
<dbReference type="GO" id="GO:0003700">
    <property type="term" value="F:DNA-binding transcription factor activity"/>
    <property type="evidence" value="ECO:0007669"/>
    <property type="project" value="TreeGrafter"/>
</dbReference>
<evidence type="ECO:0000259" key="7">
    <source>
        <dbReference type="PROSITE" id="PS50977"/>
    </source>
</evidence>
<feature type="DNA-binding region" description="H-T-H motif" evidence="5">
    <location>
        <begin position="52"/>
        <end position="71"/>
    </location>
</feature>
<dbReference type="Gene3D" id="1.10.10.60">
    <property type="entry name" value="Homeodomain-like"/>
    <property type="match status" value="1"/>
</dbReference>
<evidence type="ECO:0000313" key="8">
    <source>
        <dbReference type="EMBL" id="REK73700.1"/>
    </source>
</evidence>
<evidence type="ECO:0000256" key="5">
    <source>
        <dbReference type="PROSITE-ProRule" id="PRU00335"/>
    </source>
</evidence>
<feature type="domain" description="HTH tetR-type" evidence="7">
    <location>
        <begin position="29"/>
        <end position="89"/>
    </location>
</feature>
<accession>A0A371PE63</accession>
<dbReference type="RefSeq" id="WP_119703810.1">
    <property type="nucleotide sequence ID" value="NZ_JBHSOI010000001.1"/>
</dbReference>
<dbReference type="PROSITE" id="PS50977">
    <property type="entry name" value="HTH_TETR_2"/>
    <property type="match status" value="1"/>
</dbReference>
<name>A0A371PE63_9ACTN</name>
<feature type="compositionally biased region" description="Low complexity" evidence="6">
    <location>
        <begin position="10"/>
        <end position="25"/>
    </location>
</feature>
<sequence length="250" mass="27252">MASDSQRPKTPSTPRAAQPTAAAATPRKQLMENEVLEHATRLFAERGFSGTSLQDIATSMGLKRPALYYYFKSKDELLDRLIVEGVNGPAHELAAIAKRSDLGPAERLHAITRQNVKWVLTHTDLFLLLVKSESELSPASAKKFNAGRRDAADMVAAVIEEGVAAGELRPVNTRVAALSVFGISNWTAWWFQPGGDSIDSVADQVADMALASLQQSDLAERQAMSPRRAIAALRQDLDRLEQTLGQDRSS</sequence>
<keyword evidence="4" id="KW-0804">Transcription</keyword>
<comment type="caution">
    <text evidence="8">The sequence shown here is derived from an EMBL/GenBank/DDBJ whole genome shotgun (WGS) entry which is preliminary data.</text>
</comment>
<feature type="region of interest" description="Disordered" evidence="6">
    <location>
        <begin position="1"/>
        <end position="25"/>
    </location>
</feature>
<gene>
    <name evidence="8" type="ORF">DX116_09260</name>
</gene>
<dbReference type="Gene3D" id="1.10.357.10">
    <property type="entry name" value="Tetracycline Repressor, domain 2"/>
    <property type="match status" value="1"/>
</dbReference>
<reference evidence="8 9" key="1">
    <citation type="submission" date="2018-08" db="EMBL/GenBank/DDBJ databases">
        <title>Aeromicrobium sp. M2KJ-4, whole genome shotgun sequence.</title>
        <authorList>
            <person name="Tuo L."/>
        </authorList>
    </citation>
    <scope>NUCLEOTIDE SEQUENCE [LARGE SCALE GENOMIC DNA]</scope>
    <source>
        <strain evidence="8 9">M2KJ-4</strain>
    </source>
</reference>
<dbReference type="SUPFAM" id="SSF48498">
    <property type="entry name" value="Tetracyclin repressor-like, C-terminal domain"/>
    <property type="match status" value="1"/>
</dbReference>
<evidence type="ECO:0000256" key="1">
    <source>
        <dbReference type="ARBA" id="ARBA00022491"/>
    </source>
</evidence>
<evidence type="ECO:0000256" key="4">
    <source>
        <dbReference type="ARBA" id="ARBA00023163"/>
    </source>
</evidence>
<dbReference type="Pfam" id="PF17932">
    <property type="entry name" value="TetR_C_24"/>
    <property type="match status" value="1"/>
</dbReference>
<evidence type="ECO:0000313" key="9">
    <source>
        <dbReference type="Proteomes" id="UP000265581"/>
    </source>
</evidence>
<keyword evidence="1" id="KW-0678">Repressor</keyword>
<dbReference type="PRINTS" id="PR00455">
    <property type="entry name" value="HTHTETR"/>
</dbReference>
<dbReference type="InterPro" id="IPR041490">
    <property type="entry name" value="KstR2_TetR_C"/>
</dbReference>
<dbReference type="Proteomes" id="UP000265581">
    <property type="component" value="Unassembled WGS sequence"/>
</dbReference>
<dbReference type="InterPro" id="IPR009057">
    <property type="entry name" value="Homeodomain-like_sf"/>
</dbReference>
<dbReference type="PANTHER" id="PTHR30055:SF175">
    <property type="entry name" value="HTH-TYPE TRANSCRIPTIONAL REPRESSOR KSTR2"/>
    <property type="match status" value="1"/>
</dbReference>
<keyword evidence="2" id="KW-0805">Transcription regulation</keyword>
<organism evidence="8 9">
    <name type="scientific">Aeromicrobium endophyticum</name>
    <dbReference type="NCBI Taxonomy" id="2292704"/>
    <lineage>
        <taxon>Bacteria</taxon>
        <taxon>Bacillati</taxon>
        <taxon>Actinomycetota</taxon>
        <taxon>Actinomycetes</taxon>
        <taxon>Propionibacteriales</taxon>
        <taxon>Nocardioidaceae</taxon>
        <taxon>Aeromicrobium</taxon>
    </lineage>
</organism>
<dbReference type="SUPFAM" id="SSF46689">
    <property type="entry name" value="Homeodomain-like"/>
    <property type="match status" value="1"/>
</dbReference>
<evidence type="ECO:0000256" key="6">
    <source>
        <dbReference type="SAM" id="MobiDB-lite"/>
    </source>
</evidence>
<keyword evidence="9" id="KW-1185">Reference proteome</keyword>
<protein>
    <submittedName>
        <fullName evidence="8">TetR/AcrR family transcriptional regulator</fullName>
    </submittedName>
</protein>